<dbReference type="EMBL" id="LAZR01050110">
    <property type="protein sequence ID" value="KKK88093.1"/>
    <property type="molecule type" value="Genomic_DNA"/>
</dbReference>
<evidence type="ECO:0000256" key="1">
    <source>
        <dbReference type="SAM" id="Coils"/>
    </source>
</evidence>
<feature type="non-terminal residue" evidence="2">
    <location>
        <position position="64"/>
    </location>
</feature>
<accession>A0A0F8Z323</accession>
<comment type="caution">
    <text evidence="2">The sequence shown here is derived from an EMBL/GenBank/DDBJ whole genome shotgun (WGS) entry which is preliminary data.</text>
</comment>
<reference evidence="2" key="1">
    <citation type="journal article" date="2015" name="Nature">
        <title>Complex archaea that bridge the gap between prokaryotes and eukaryotes.</title>
        <authorList>
            <person name="Spang A."/>
            <person name="Saw J.H."/>
            <person name="Jorgensen S.L."/>
            <person name="Zaremba-Niedzwiedzka K."/>
            <person name="Martijn J."/>
            <person name="Lind A.E."/>
            <person name="van Eijk R."/>
            <person name="Schleper C."/>
            <person name="Guy L."/>
            <person name="Ettema T.J."/>
        </authorList>
    </citation>
    <scope>NUCLEOTIDE SEQUENCE</scope>
</reference>
<evidence type="ECO:0000313" key="2">
    <source>
        <dbReference type="EMBL" id="KKK88093.1"/>
    </source>
</evidence>
<name>A0A0F8Z323_9ZZZZ</name>
<keyword evidence="1" id="KW-0175">Coiled coil</keyword>
<sequence length="64" mass="7151">MAKVDPETSALKEQLADAEAQIDTLQAEVKNHEPREALDGGATGMDFYRRITERASQYLEDRGL</sequence>
<gene>
    <name evidence="2" type="ORF">LCGC14_2746660</name>
</gene>
<feature type="coiled-coil region" evidence="1">
    <location>
        <begin position="8"/>
        <end position="35"/>
    </location>
</feature>
<organism evidence="2">
    <name type="scientific">marine sediment metagenome</name>
    <dbReference type="NCBI Taxonomy" id="412755"/>
    <lineage>
        <taxon>unclassified sequences</taxon>
        <taxon>metagenomes</taxon>
        <taxon>ecological metagenomes</taxon>
    </lineage>
</organism>
<proteinExistence type="predicted"/>
<dbReference type="AlphaFoldDB" id="A0A0F8Z323"/>
<dbReference type="Gene3D" id="3.40.50.150">
    <property type="entry name" value="Vaccinia Virus protein VP39"/>
    <property type="match status" value="1"/>
</dbReference>
<protein>
    <submittedName>
        <fullName evidence="2">Uncharacterized protein</fullName>
    </submittedName>
</protein>
<dbReference type="InterPro" id="IPR029063">
    <property type="entry name" value="SAM-dependent_MTases_sf"/>
</dbReference>